<gene>
    <name evidence="2" type="ORF">JIN85_13540</name>
</gene>
<dbReference type="RefSeq" id="WP_200271601.1">
    <property type="nucleotide sequence ID" value="NZ_JAENIJ010000021.1"/>
</dbReference>
<sequence length="135" mass="14807">MKSHTVIVILGLVISLGAMQAQEVADDGLKSLKGEFVIREVILDTKKAKKLFPSESPFAGRMLAVKLEFIGVAPKWFGQRARWVQSLESPGEIAIGSRFQGEVHRDTNFGFHFPCFSPVQIYLKEAEQAGSSNGG</sequence>
<feature type="chain" id="PRO_5037412908" description="DUF2155 domain-containing protein" evidence="1">
    <location>
        <begin position="21"/>
        <end position="135"/>
    </location>
</feature>
<accession>A0A934VXE5</accession>
<comment type="caution">
    <text evidence="2">The sequence shown here is derived from an EMBL/GenBank/DDBJ whole genome shotgun (WGS) entry which is preliminary data.</text>
</comment>
<evidence type="ECO:0000313" key="3">
    <source>
        <dbReference type="Proteomes" id="UP000603141"/>
    </source>
</evidence>
<keyword evidence="1" id="KW-0732">Signal</keyword>
<name>A0A934VXE5_9BACT</name>
<protein>
    <recommendedName>
        <fullName evidence="4">DUF2155 domain-containing protein</fullName>
    </recommendedName>
</protein>
<dbReference type="EMBL" id="JAENIJ010000021">
    <property type="protein sequence ID" value="MBK1883444.1"/>
    <property type="molecule type" value="Genomic_DNA"/>
</dbReference>
<evidence type="ECO:0000313" key="2">
    <source>
        <dbReference type="EMBL" id="MBK1883444.1"/>
    </source>
</evidence>
<keyword evidence="3" id="KW-1185">Reference proteome</keyword>
<dbReference type="Proteomes" id="UP000603141">
    <property type="component" value="Unassembled WGS sequence"/>
</dbReference>
<evidence type="ECO:0000256" key="1">
    <source>
        <dbReference type="SAM" id="SignalP"/>
    </source>
</evidence>
<reference evidence="2" key="1">
    <citation type="submission" date="2021-01" db="EMBL/GenBank/DDBJ databases">
        <title>Modified the classification status of verrucomicrobia.</title>
        <authorList>
            <person name="Feng X."/>
        </authorList>
    </citation>
    <scope>NUCLEOTIDE SEQUENCE</scope>
    <source>
        <strain evidence="2">KCTC 22041</strain>
    </source>
</reference>
<dbReference type="AlphaFoldDB" id="A0A934VXE5"/>
<organism evidence="2 3">
    <name type="scientific">Luteolibacter pohnpeiensis</name>
    <dbReference type="NCBI Taxonomy" id="454153"/>
    <lineage>
        <taxon>Bacteria</taxon>
        <taxon>Pseudomonadati</taxon>
        <taxon>Verrucomicrobiota</taxon>
        <taxon>Verrucomicrobiia</taxon>
        <taxon>Verrucomicrobiales</taxon>
        <taxon>Verrucomicrobiaceae</taxon>
        <taxon>Luteolibacter</taxon>
    </lineage>
</organism>
<feature type="signal peptide" evidence="1">
    <location>
        <begin position="1"/>
        <end position="20"/>
    </location>
</feature>
<evidence type="ECO:0008006" key="4">
    <source>
        <dbReference type="Google" id="ProtNLM"/>
    </source>
</evidence>
<proteinExistence type="predicted"/>